<proteinExistence type="inferred from homology"/>
<dbReference type="GO" id="GO:0006364">
    <property type="term" value="P:rRNA processing"/>
    <property type="evidence" value="ECO:0007669"/>
    <property type="project" value="TreeGrafter"/>
</dbReference>
<evidence type="ECO:0000313" key="3">
    <source>
        <dbReference type="EMBL" id="PNH04903.1"/>
    </source>
</evidence>
<comment type="similarity">
    <text evidence="1">Belongs to the RRP7 family.</text>
</comment>
<evidence type="ECO:0000313" key="4">
    <source>
        <dbReference type="Proteomes" id="UP000236333"/>
    </source>
</evidence>
<feature type="domain" description="Ribosomal RNA-processing protein 7 C-terminal" evidence="2">
    <location>
        <begin position="71"/>
        <end position="116"/>
    </location>
</feature>
<dbReference type="PANTHER" id="PTHR13191:SF0">
    <property type="entry name" value="RIBOSOMAL RNA-PROCESSING PROTEIN 7 HOMOLOG A-RELATED"/>
    <property type="match status" value="1"/>
</dbReference>
<dbReference type="InterPro" id="IPR024326">
    <property type="entry name" value="RRP7_C"/>
</dbReference>
<evidence type="ECO:0000256" key="1">
    <source>
        <dbReference type="ARBA" id="ARBA00006110"/>
    </source>
</evidence>
<name>A0A2J7ZXA3_9CHLO</name>
<keyword evidence="4" id="KW-1185">Reference proteome</keyword>
<dbReference type="InterPro" id="IPR040446">
    <property type="entry name" value="RRP7"/>
</dbReference>
<dbReference type="Proteomes" id="UP000236333">
    <property type="component" value="Unassembled WGS sequence"/>
</dbReference>
<comment type="caution">
    <text evidence="3">The sequence shown here is derived from an EMBL/GenBank/DDBJ whole genome shotgun (WGS) entry which is preliminary data.</text>
</comment>
<dbReference type="EMBL" id="PGGS01000351">
    <property type="protein sequence ID" value="PNH04903.1"/>
    <property type="molecule type" value="Genomic_DNA"/>
</dbReference>
<dbReference type="Pfam" id="PF12923">
    <property type="entry name" value="RRP7"/>
    <property type="match status" value="1"/>
</dbReference>
<protein>
    <recommendedName>
        <fullName evidence="2">Ribosomal RNA-processing protein 7 C-terminal domain-containing protein</fullName>
    </recommendedName>
</protein>
<dbReference type="OrthoDB" id="5390at2759"/>
<dbReference type="PANTHER" id="PTHR13191">
    <property type="entry name" value="RIBOSOMAL RNA PROCESSING PROTEIN 7-RELATED"/>
    <property type="match status" value="1"/>
</dbReference>
<feature type="non-terminal residue" evidence="3">
    <location>
        <position position="1"/>
    </location>
</feature>
<organism evidence="3 4">
    <name type="scientific">Tetrabaena socialis</name>
    <dbReference type="NCBI Taxonomy" id="47790"/>
    <lineage>
        <taxon>Eukaryota</taxon>
        <taxon>Viridiplantae</taxon>
        <taxon>Chlorophyta</taxon>
        <taxon>core chlorophytes</taxon>
        <taxon>Chlorophyceae</taxon>
        <taxon>CS clade</taxon>
        <taxon>Chlamydomonadales</taxon>
        <taxon>Tetrabaenaceae</taxon>
        <taxon>Tetrabaena</taxon>
    </lineage>
</organism>
<accession>A0A2J7ZXA3</accession>
<evidence type="ECO:0000259" key="2">
    <source>
        <dbReference type="Pfam" id="PF12923"/>
    </source>
</evidence>
<dbReference type="GO" id="GO:0032545">
    <property type="term" value="C:CURI complex"/>
    <property type="evidence" value="ECO:0007669"/>
    <property type="project" value="TreeGrafter"/>
</dbReference>
<dbReference type="GO" id="GO:0034456">
    <property type="term" value="C:UTP-C complex"/>
    <property type="evidence" value="ECO:0007669"/>
    <property type="project" value="TreeGrafter"/>
</dbReference>
<sequence>HFYRPLVQPHAAATAAAARSGVVVFRSEAARASVLKYAARGQVLQYGGGEAAEEEDAEPAGVKAWVHQHKAARPGNEVLQKQIDEWMESFDAEAERKARERQEAMGGDGWTVVVRAKRMLFFDFFSINPTPSSTFVMS</sequence>
<gene>
    <name evidence="3" type="ORF">TSOC_008866</name>
</gene>
<reference evidence="3 4" key="1">
    <citation type="journal article" date="2017" name="Mol. Biol. Evol.">
        <title>The 4-celled Tetrabaena socialis nuclear genome reveals the essential components for genetic control of cell number at the origin of multicellularity in the volvocine lineage.</title>
        <authorList>
            <person name="Featherston J."/>
            <person name="Arakaki Y."/>
            <person name="Hanschen E.R."/>
            <person name="Ferris P.J."/>
            <person name="Michod R.E."/>
            <person name="Olson B.J.S.C."/>
            <person name="Nozaki H."/>
            <person name="Durand P.M."/>
        </authorList>
    </citation>
    <scope>NUCLEOTIDE SEQUENCE [LARGE SCALE GENOMIC DNA]</scope>
    <source>
        <strain evidence="3 4">NIES-571</strain>
    </source>
</reference>
<dbReference type="AlphaFoldDB" id="A0A2J7ZXA3"/>
<dbReference type="GO" id="GO:0000028">
    <property type="term" value="P:ribosomal small subunit assembly"/>
    <property type="evidence" value="ECO:0007669"/>
    <property type="project" value="TreeGrafter"/>
</dbReference>